<proteinExistence type="predicted"/>
<organism evidence="2 3">
    <name type="scientific">Choanephora cucurbitarum</name>
    <dbReference type="NCBI Taxonomy" id="101091"/>
    <lineage>
        <taxon>Eukaryota</taxon>
        <taxon>Fungi</taxon>
        <taxon>Fungi incertae sedis</taxon>
        <taxon>Mucoromycota</taxon>
        <taxon>Mucoromycotina</taxon>
        <taxon>Mucoromycetes</taxon>
        <taxon>Mucorales</taxon>
        <taxon>Mucorineae</taxon>
        <taxon>Choanephoraceae</taxon>
        <taxon>Choanephoroideae</taxon>
        <taxon>Choanephora</taxon>
    </lineage>
</organism>
<dbReference type="Proteomes" id="UP000093000">
    <property type="component" value="Unassembled WGS sequence"/>
</dbReference>
<dbReference type="InParanoid" id="A0A1C7NLG7"/>
<dbReference type="EMBL" id="LUGH01000068">
    <property type="protein sequence ID" value="OBZ90011.1"/>
    <property type="molecule type" value="Genomic_DNA"/>
</dbReference>
<feature type="region of interest" description="Disordered" evidence="1">
    <location>
        <begin position="1"/>
        <end position="92"/>
    </location>
</feature>
<name>A0A1C7NLG7_9FUNG</name>
<dbReference type="AlphaFoldDB" id="A0A1C7NLG7"/>
<feature type="compositionally biased region" description="Basic and acidic residues" evidence="1">
    <location>
        <begin position="15"/>
        <end position="33"/>
    </location>
</feature>
<accession>A0A1C7NLG7</accession>
<evidence type="ECO:0000313" key="2">
    <source>
        <dbReference type="EMBL" id="OBZ90011.1"/>
    </source>
</evidence>
<reference evidence="2 3" key="1">
    <citation type="submission" date="2016-03" db="EMBL/GenBank/DDBJ databases">
        <title>Choanephora cucurbitarum.</title>
        <authorList>
            <person name="Min B."/>
            <person name="Park H."/>
            <person name="Park J.-H."/>
            <person name="Shin H.-D."/>
            <person name="Choi I.-G."/>
        </authorList>
    </citation>
    <scope>NUCLEOTIDE SEQUENCE [LARGE SCALE GENOMIC DNA]</scope>
    <source>
        <strain evidence="2 3">KUS-F28377</strain>
    </source>
</reference>
<protein>
    <submittedName>
        <fullName evidence="2">Uncharacterized protein</fullName>
    </submittedName>
</protein>
<gene>
    <name evidence="2" type="ORF">A0J61_01955</name>
</gene>
<comment type="caution">
    <text evidence="2">The sequence shown here is derived from an EMBL/GenBank/DDBJ whole genome shotgun (WGS) entry which is preliminary data.</text>
</comment>
<feature type="compositionally biased region" description="Basic and acidic residues" evidence="1">
    <location>
        <begin position="52"/>
        <end position="71"/>
    </location>
</feature>
<evidence type="ECO:0000313" key="3">
    <source>
        <dbReference type="Proteomes" id="UP000093000"/>
    </source>
</evidence>
<evidence type="ECO:0000256" key="1">
    <source>
        <dbReference type="SAM" id="MobiDB-lite"/>
    </source>
</evidence>
<sequence>MDIGNLPVYTKTTNKTRDPNSTTKKDAWDRIGDYEEAPASNTKNDDDEEEKEQVIVHKKETVSPEERKEADDAASIASELAVKESRKHQTTC</sequence>
<keyword evidence="3" id="KW-1185">Reference proteome</keyword>